<proteinExistence type="predicted"/>
<feature type="region of interest" description="Disordered" evidence="1">
    <location>
        <begin position="204"/>
        <end position="236"/>
    </location>
</feature>
<gene>
    <name evidence="3" type="ORF">ABDJ85_12400</name>
</gene>
<sequence>MPAPTSSPSRPAPRPGLIRARWQAWWMARQPAADTHELTQRNVYIVPSRAGLAFGLTLLVLLVATINEQISLGYALTFLLAGAVLASMHTTHANLRGLRMDLRPPEAVHAGDEVALHIHLHNSGAARYGIGFQADTAAPPTWVNVPDKGHAELTLRLPMRTRGLQALPRLVITTRFPLGVFRAWSYWRLAAKVWVYPRAEVPTPPFPPQPEAGEGQAEASSPRRRGTDFAGVRSYRPGDSPRQVLWRKSVALMDQGQAPWVRETEAPLAQELHFELAQTPGADLEAKLSRLTAWVLAAERAQQPYGLGLGASHIEPSLGATHQRACLERLAGWQA</sequence>
<keyword evidence="2" id="KW-0812">Transmembrane</keyword>
<evidence type="ECO:0000256" key="2">
    <source>
        <dbReference type="SAM" id="Phobius"/>
    </source>
</evidence>
<dbReference type="Proteomes" id="UP001495147">
    <property type="component" value="Unassembled WGS sequence"/>
</dbReference>
<evidence type="ECO:0000313" key="3">
    <source>
        <dbReference type="EMBL" id="MEO3692274.1"/>
    </source>
</evidence>
<evidence type="ECO:0000256" key="1">
    <source>
        <dbReference type="SAM" id="MobiDB-lite"/>
    </source>
</evidence>
<name>A0ABV0G3J4_9BURK</name>
<dbReference type="RefSeq" id="WP_347705096.1">
    <property type="nucleotide sequence ID" value="NZ_JBDPZD010000003.1"/>
</dbReference>
<dbReference type="PANTHER" id="PTHR34351">
    <property type="entry name" value="SLR1927 PROTEIN-RELATED"/>
    <property type="match status" value="1"/>
</dbReference>
<feature type="transmembrane region" description="Helical" evidence="2">
    <location>
        <begin position="72"/>
        <end position="90"/>
    </location>
</feature>
<keyword evidence="2" id="KW-1133">Transmembrane helix</keyword>
<comment type="caution">
    <text evidence="3">The sequence shown here is derived from an EMBL/GenBank/DDBJ whole genome shotgun (WGS) entry which is preliminary data.</text>
</comment>
<reference evidence="3 4" key="1">
    <citation type="submission" date="2024-05" db="EMBL/GenBank/DDBJ databases">
        <title>Roseateles sp. DJS-2-20 16S ribosomal RNA gene Genome sequencing and assembly.</title>
        <authorList>
            <person name="Woo H."/>
        </authorList>
    </citation>
    <scope>NUCLEOTIDE SEQUENCE [LARGE SCALE GENOMIC DNA]</scope>
    <source>
        <strain evidence="3 4">DJS-2-20</strain>
    </source>
</reference>
<evidence type="ECO:0000313" key="4">
    <source>
        <dbReference type="Proteomes" id="UP001495147"/>
    </source>
</evidence>
<dbReference type="PANTHER" id="PTHR34351:SF1">
    <property type="entry name" value="SLR1927 PROTEIN"/>
    <property type="match status" value="1"/>
</dbReference>
<keyword evidence="4" id="KW-1185">Reference proteome</keyword>
<accession>A0ABV0G3J4</accession>
<organism evidence="3 4">
    <name type="scientific">Roseateles paludis</name>
    <dbReference type="NCBI Taxonomy" id="3145238"/>
    <lineage>
        <taxon>Bacteria</taxon>
        <taxon>Pseudomonadati</taxon>
        <taxon>Pseudomonadota</taxon>
        <taxon>Betaproteobacteria</taxon>
        <taxon>Burkholderiales</taxon>
        <taxon>Sphaerotilaceae</taxon>
        <taxon>Roseateles</taxon>
    </lineage>
</organism>
<keyword evidence="2" id="KW-0472">Membrane</keyword>
<feature type="transmembrane region" description="Helical" evidence="2">
    <location>
        <begin position="50"/>
        <end position="66"/>
    </location>
</feature>
<dbReference type="EMBL" id="JBDPZD010000003">
    <property type="protein sequence ID" value="MEO3692274.1"/>
    <property type="molecule type" value="Genomic_DNA"/>
</dbReference>
<protein>
    <submittedName>
        <fullName evidence="3">DUF58 domain-containing protein</fullName>
    </submittedName>
</protein>